<sequence>MSPAPPPASRTQHWLWPLLLLLGSVTLAIAWLMVALATGSQAGWMAIAAAAEAAWMLRLGTLPGGRPRITVAMLATLLIALAANWGIAAAYIGGPMGLAPWESALRLGPHLAWTLIGLANGTAEILWLLAGLVAAWWLAR</sequence>
<dbReference type="RefSeq" id="WP_055772029.1">
    <property type="nucleotide sequence ID" value="NZ_JAFKME010000012.1"/>
</dbReference>
<feature type="transmembrane region" description="Helical" evidence="1">
    <location>
        <begin position="112"/>
        <end position="139"/>
    </location>
</feature>
<evidence type="ECO:0000313" key="2">
    <source>
        <dbReference type="EMBL" id="KRG59101.1"/>
    </source>
</evidence>
<proteinExistence type="predicted"/>
<gene>
    <name evidence="2" type="ORF">ABB22_05485</name>
</gene>
<keyword evidence="1" id="KW-0812">Transmembrane</keyword>
<keyword evidence="1" id="KW-1133">Transmembrane helix</keyword>
<comment type="caution">
    <text evidence="2">The sequence shown here is derived from an EMBL/GenBank/DDBJ whole genome shotgun (WGS) entry which is preliminary data.</text>
</comment>
<accession>A0ABR5NM14</accession>
<evidence type="ECO:0000256" key="1">
    <source>
        <dbReference type="SAM" id="Phobius"/>
    </source>
</evidence>
<name>A0ABR5NM14_9GAMM</name>
<dbReference type="EMBL" id="LDJG01000006">
    <property type="protein sequence ID" value="KRG59101.1"/>
    <property type="molecule type" value="Genomic_DNA"/>
</dbReference>
<keyword evidence="1" id="KW-0472">Membrane</keyword>
<reference evidence="2 3" key="1">
    <citation type="submission" date="2015-05" db="EMBL/GenBank/DDBJ databases">
        <title>Genome sequencing and analysis of members of genus Stenotrophomonas.</title>
        <authorList>
            <person name="Patil P.P."/>
            <person name="Midha S."/>
            <person name="Patil P.B."/>
        </authorList>
    </citation>
    <scope>NUCLEOTIDE SEQUENCE [LARGE SCALE GENOMIC DNA]</scope>
    <source>
        <strain evidence="2 3">DSM 12575</strain>
    </source>
</reference>
<organism evidence="2 3">
    <name type="scientific">Stenotrophomonas nitritireducens</name>
    <dbReference type="NCBI Taxonomy" id="83617"/>
    <lineage>
        <taxon>Bacteria</taxon>
        <taxon>Pseudomonadati</taxon>
        <taxon>Pseudomonadota</taxon>
        <taxon>Gammaproteobacteria</taxon>
        <taxon>Lysobacterales</taxon>
        <taxon>Lysobacteraceae</taxon>
        <taxon>Stenotrophomonas</taxon>
    </lineage>
</organism>
<feature type="transmembrane region" description="Helical" evidence="1">
    <location>
        <begin position="71"/>
        <end position="92"/>
    </location>
</feature>
<feature type="transmembrane region" description="Helical" evidence="1">
    <location>
        <begin position="14"/>
        <end position="36"/>
    </location>
</feature>
<protein>
    <submittedName>
        <fullName evidence="2">Membrane protein</fullName>
    </submittedName>
</protein>
<feature type="transmembrane region" description="Helical" evidence="1">
    <location>
        <begin position="42"/>
        <end position="59"/>
    </location>
</feature>
<dbReference type="Proteomes" id="UP000050902">
    <property type="component" value="Unassembled WGS sequence"/>
</dbReference>
<keyword evidence="3" id="KW-1185">Reference proteome</keyword>
<evidence type="ECO:0000313" key="3">
    <source>
        <dbReference type="Proteomes" id="UP000050902"/>
    </source>
</evidence>